<dbReference type="InterPro" id="IPR052189">
    <property type="entry name" value="L-asp_N-monooxygenase_NS-form"/>
</dbReference>
<keyword evidence="1" id="KW-0472">Membrane</keyword>
<organism evidence="3 4">
    <name type="scientific">Dongia rigui</name>
    <dbReference type="NCBI Taxonomy" id="940149"/>
    <lineage>
        <taxon>Bacteria</taxon>
        <taxon>Pseudomonadati</taxon>
        <taxon>Pseudomonadota</taxon>
        <taxon>Alphaproteobacteria</taxon>
        <taxon>Rhodospirillales</taxon>
        <taxon>Dongiaceae</taxon>
        <taxon>Dongia</taxon>
    </lineage>
</organism>
<accession>A0ABU5E1Q5</accession>
<dbReference type="PANTHER" id="PTHR40254:SF1">
    <property type="entry name" value="BLR0577 PROTEIN"/>
    <property type="match status" value="1"/>
</dbReference>
<evidence type="ECO:0000313" key="3">
    <source>
        <dbReference type="EMBL" id="MDY0873418.1"/>
    </source>
</evidence>
<gene>
    <name evidence="3" type="ORF">SMD31_15875</name>
</gene>
<feature type="domain" description="FAD-dependent urate hydroxylase HpyO/Asp monooxygenase CreE-like FAD/NAD(P)-binding" evidence="2">
    <location>
        <begin position="13"/>
        <end position="172"/>
    </location>
</feature>
<dbReference type="InterPro" id="IPR036188">
    <property type="entry name" value="FAD/NAD-bd_sf"/>
</dbReference>
<dbReference type="RefSeq" id="WP_320501893.1">
    <property type="nucleotide sequence ID" value="NZ_JAXCLX010000003.1"/>
</dbReference>
<keyword evidence="1" id="KW-1133">Transmembrane helix</keyword>
<dbReference type="Proteomes" id="UP001271769">
    <property type="component" value="Unassembled WGS sequence"/>
</dbReference>
<dbReference type="Pfam" id="PF13454">
    <property type="entry name" value="NAD_binding_9"/>
    <property type="match status" value="1"/>
</dbReference>
<keyword evidence="1" id="KW-0812">Transmembrane</keyword>
<feature type="transmembrane region" description="Helical" evidence="1">
    <location>
        <begin position="12"/>
        <end position="29"/>
    </location>
</feature>
<dbReference type="InterPro" id="IPR038732">
    <property type="entry name" value="HpyO/CreE_NAD-binding"/>
</dbReference>
<sequence length="460" mass="50731">MTAIGDQSGRRIAIIGAGFSGSLLALHLLRRCRPEDRIYLVERNQNFGRGLAYATGNPNHLLNVRAGNMSAFPDEPDHFVRWLQNLPADQRAEIGDPNVANLGASTFVPRRVYGNYIQELLGDKIWREGQSHNLFLLTDEAVALHRDSDGLSLELAVGRRYPIDHAVLAVGNFPPTASTPGYFGDPWNPACLDGLAPDAPVLILGTGLTFIDTVLSLLDRGHTGKIYALSRRGLLPRVHAAVPAPWKYEAPPSGRNLVKLLRQVRTIARIAEKTGAGRRAAIDGLRPHTQRLWQEMSLPERARFLRHLRPWWDVHRHRAAPQVMARIEAAIAAGQIEIIKGRIGETTRLDETSVVHVNLRGDSGRRELVVDRVIDCSGPRSDATRLDQKLIQQLLASGQVRPDPLRLGLDVDPAGNVIDRQGHVTPDLHAIGPITKGTFWEIIAVPDLRIACAALAERLL</sequence>
<dbReference type="EMBL" id="JAXCLX010000003">
    <property type="protein sequence ID" value="MDY0873418.1"/>
    <property type="molecule type" value="Genomic_DNA"/>
</dbReference>
<evidence type="ECO:0000313" key="4">
    <source>
        <dbReference type="Proteomes" id="UP001271769"/>
    </source>
</evidence>
<dbReference type="SUPFAM" id="SSF51905">
    <property type="entry name" value="FAD/NAD(P)-binding domain"/>
    <property type="match status" value="1"/>
</dbReference>
<keyword evidence="4" id="KW-1185">Reference proteome</keyword>
<dbReference type="PANTHER" id="PTHR40254">
    <property type="entry name" value="BLR0577 PROTEIN"/>
    <property type="match status" value="1"/>
</dbReference>
<evidence type="ECO:0000259" key="2">
    <source>
        <dbReference type="Pfam" id="PF13454"/>
    </source>
</evidence>
<name>A0ABU5E1Q5_9PROT</name>
<reference evidence="3 4" key="1">
    <citation type="journal article" date="2013" name="Antonie Van Leeuwenhoek">
        <title>Dongia rigui sp. nov., isolated from freshwater of a large wetland in Korea.</title>
        <authorList>
            <person name="Baik K.S."/>
            <person name="Hwang Y.M."/>
            <person name="Choi J.S."/>
            <person name="Kwon J."/>
            <person name="Seong C.N."/>
        </authorList>
    </citation>
    <scope>NUCLEOTIDE SEQUENCE [LARGE SCALE GENOMIC DNA]</scope>
    <source>
        <strain evidence="3 4">04SU4-P</strain>
    </source>
</reference>
<comment type="caution">
    <text evidence="3">The sequence shown here is derived from an EMBL/GenBank/DDBJ whole genome shotgun (WGS) entry which is preliminary data.</text>
</comment>
<protein>
    <submittedName>
        <fullName evidence="3">FAD/NAD(P)-binding protein</fullName>
    </submittedName>
</protein>
<proteinExistence type="predicted"/>
<dbReference type="Gene3D" id="3.50.50.60">
    <property type="entry name" value="FAD/NAD(P)-binding domain"/>
    <property type="match status" value="1"/>
</dbReference>
<evidence type="ECO:0000256" key="1">
    <source>
        <dbReference type="SAM" id="Phobius"/>
    </source>
</evidence>